<dbReference type="EMBL" id="CABPSP010000001">
    <property type="protein sequence ID" value="VVE61142.1"/>
    <property type="molecule type" value="Genomic_DNA"/>
</dbReference>
<dbReference type="Proteomes" id="UP000383122">
    <property type="component" value="Unassembled WGS sequence"/>
</dbReference>
<name>A0A5E4ZKY2_9BURK</name>
<organism evidence="4 5">
    <name type="scientific">Pandoraea anapnoica</name>
    <dbReference type="NCBI Taxonomy" id="2508301"/>
    <lineage>
        <taxon>Bacteria</taxon>
        <taxon>Pseudomonadati</taxon>
        <taxon>Pseudomonadota</taxon>
        <taxon>Betaproteobacteria</taxon>
        <taxon>Burkholderiales</taxon>
        <taxon>Burkholderiaceae</taxon>
        <taxon>Pandoraea</taxon>
    </lineage>
</organism>
<keyword evidence="1" id="KW-0732">Signal</keyword>
<dbReference type="InterPro" id="IPR010679">
    <property type="entry name" value="DUF1254"/>
</dbReference>
<evidence type="ECO:0000313" key="4">
    <source>
        <dbReference type="EMBL" id="VVE61142.1"/>
    </source>
</evidence>
<dbReference type="Pfam" id="PF06742">
    <property type="entry name" value="DUF1214"/>
    <property type="match status" value="1"/>
</dbReference>
<dbReference type="InterPro" id="IPR037049">
    <property type="entry name" value="DUF1214_C_sf"/>
</dbReference>
<dbReference type="InterPro" id="IPR010621">
    <property type="entry name" value="DUF1214"/>
</dbReference>
<sequence length="511" mass="56832">MSYTTKVVRWLMVSTILTGAAGAQAQSSRFDALARIPLTEGYLSQADSRTLKDELLFQRAVQSYLWAQPALNIFAMKEGSEKIFGKGYNILPVWKERLNAKTQVTTPNSDVIYAMGYLDLKQDGPMVLEVPPGLQGILDDFFQRPICNPAPVKEKTWYPAPYAKDIWCGDVGLPGPDKGKGANYLIIPPDYQGEIPKGYIVYKSRTYNVFVFWRAFFKDPANLSEPVDLIMRTKIYPLGKKSTAKPMQFPDGSTAAPYMLYPTDGTAFDMLSRFIDSEYVDPADADMRGMLASLGIIKGQPFKPDDHTREILDQAGKTAFRIGRAIAYDPPPIVPNTRWYPDRKWVNPFPANTDFVGPSFKYLDLRTGFFALAYSASPAMAVNMAGMGAKYPVAFTDSDGDPLSGGKSYKLHLPKDIPAGIFWSVTVYKPDTASGLANGQPFPSINTMDKPDMNADGSLDMYFGPTPPSNQSKNWLKTVPGEGFFVILRLYGPKQAFFDQTWKPSDVEKVR</sequence>
<dbReference type="PANTHER" id="PTHR36509">
    <property type="entry name" value="BLL3101 PROTEIN"/>
    <property type="match status" value="1"/>
</dbReference>
<evidence type="ECO:0000313" key="5">
    <source>
        <dbReference type="Proteomes" id="UP000383122"/>
    </source>
</evidence>
<feature type="chain" id="PRO_5022865097" evidence="1">
    <location>
        <begin position="26"/>
        <end position="511"/>
    </location>
</feature>
<gene>
    <name evidence="4" type="ORF">PAN31117_00479</name>
</gene>
<dbReference type="Pfam" id="PF06863">
    <property type="entry name" value="DUF1254"/>
    <property type="match status" value="1"/>
</dbReference>
<feature type="domain" description="DUF1254" evidence="3">
    <location>
        <begin position="91"/>
        <end position="237"/>
    </location>
</feature>
<dbReference type="SUPFAM" id="SSF160935">
    <property type="entry name" value="VPA0735-like"/>
    <property type="match status" value="1"/>
</dbReference>
<evidence type="ECO:0000256" key="1">
    <source>
        <dbReference type="SAM" id="SignalP"/>
    </source>
</evidence>
<dbReference type="OrthoDB" id="272779at2"/>
<dbReference type="Gene3D" id="1.10.3360.10">
    <property type="entry name" value="VPA0735-like domain"/>
    <property type="match status" value="1"/>
</dbReference>
<evidence type="ECO:0000259" key="3">
    <source>
        <dbReference type="Pfam" id="PF06863"/>
    </source>
</evidence>
<dbReference type="PANTHER" id="PTHR36509:SF3">
    <property type="entry name" value="SIGNAL PEPTIDE PROTEIN"/>
    <property type="match status" value="1"/>
</dbReference>
<proteinExistence type="predicted"/>
<dbReference type="InterPro" id="IPR037050">
    <property type="entry name" value="DUF1254_sf"/>
</dbReference>
<reference evidence="4 5" key="1">
    <citation type="submission" date="2019-08" db="EMBL/GenBank/DDBJ databases">
        <authorList>
            <person name="Peeters C."/>
        </authorList>
    </citation>
    <scope>NUCLEOTIDE SEQUENCE [LARGE SCALE GENOMIC DNA]</scope>
    <source>
        <strain evidence="4 5">LMG 31117</strain>
    </source>
</reference>
<dbReference type="Gene3D" id="2.60.120.600">
    <property type="entry name" value="Domain of unknown function DUF1214, C-terminal domain"/>
    <property type="match status" value="1"/>
</dbReference>
<dbReference type="AlphaFoldDB" id="A0A5E4ZKY2"/>
<feature type="domain" description="DUF1214" evidence="2">
    <location>
        <begin position="389"/>
        <end position="495"/>
    </location>
</feature>
<evidence type="ECO:0000259" key="2">
    <source>
        <dbReference type="Pfam" id="PF06742"/>
    </source>
</evidence>
<feature type="signal peptide" evidence="1">
    <location>
        <begin position="1"/>
        <end position="25"/>
    </location>
</feature>
<accession>A0A5E4ZKY2</accession>
<dbReference type="Gene3D" id="2.60.40.1610">
    <property type="entry name" value="Domain of unknown function DUF1254"/>
    <property type="match status" value="1"/>
</dbReference>
<protein>
    <submittedName>
        <fullName evidence="4">Signal peptide protein</fullName>
    </submittedName>
</protein>
<keyword evidence="5" id="KW-1185">Reference proteome</keyword>